<organism evidence="3 4">
    <name type="scientific">Operophtera brumata</name>
    <name type="common">Winter moth</name>
    <name type="synonym">Phalaena brumata</name>
    <dbReference type="NCBI Taxonomy" id="104452"/>
    <lineage>
        <taxon>Eukaryota</taxon>
        <taxon>Metazoa</taxon>
        <taxon>Ecdysozoa</taxon>
        <taxon>Arthropoda</taxon>
        <taxon>Hexapoda</taxon>
        <taxon>Insecta</taxon>
        <taxon>Pterygota</taxon>
        <taxon>Neoptera</taxon>
        <taxon>Endopterygota</taxon>
        <taxon>Lepidoptera</taxon>
        <taxon>Glossata</taxon>
        <taxon>Ditrysia</taxon>
        <taxon>Geometroidea</taxon>
        <taxon>Geometridae</taxon>
        <taxon>Larentiinae</taxon>
        <taxon>Operophtera</taxon>
    </lineage>
</organism>
<dbReference type="GO" id="GO:0005737">
    <property type="term" value="C:cytoplasm"/>
    <property type="evidence" value="ECO:0007669"/>
    <property type="project" value="TreeGrafter"/>
</dbReference>
<evidence type="ECO:0000313" key="3">
    <source>
        <dbReference type="EMBL" id="KOB57055.1"/>
    </source>
</evidence>
<feature type="domain" description="PH" evidence="2">
    <location>
        <begin position="408"/>
        <end position="504"/>
    </location>
</feature>
<dbReference type="EMBL" id="JTDY01011299">
    <property type="protein sequence ID" value="KOB57055.1"/>
    <property type="molecule type" value="Genomic_DNA"/>
</dbReference>
<dbReference type="CDD" id="cd00821">
    <property type="entry name" value="PH"/>
    <property type="match status" value="1"/>
</dbReference>
<dbReference type="PANTHER" id="PTHR45899:SF2">
    <property type="entry name" value="RHO GTPASE ACTIVATING PROTEIN AT 15B, ISOFORM C"/>
    <property type="match status" value="1"/>
</dbReference>
<reference evidence="3 4" key="1">
    <citation type="journal article" date="2015" name="Genome Biol. Evol.">
        <title>The genome of winter moth (Operophtera brumata) provides a genomic perspective on sexual dimorphism and phenology.</title>
        <authorList>
            <person name="Derks M.F."/>
            <person name="Smit S."/>
            <person name="Salis L."/>
            <person name="Schijlen E."/>
            <person name="Bossers A."/>
            <person name="Mateman C."/>
            <person name="Pijl A.S."/>
            <person name="de Ridder D."/>
            <person name="Groenen M.A."/>
            <person name="Visser M.E."/>
            <person name="Megens H.J."/>
        </authorList>
    </citation>
    <scope>NUCLEOTIDE SEQUENCE [LARGE SCALE GENOMIC DNA]</scope>
    <source>
        <strain evidence="3">WM2013NL</strain>
        <tissue evidence="3">Head and thorax</tissue>
    </source>
</reference>
<name>A0A0L7K3X9_OPEBR</name>
<dbReference type="Gene3D" id="2.30.29.30">
    <property type="entry name" value="Pleckstrin-homology domain (PH domain)/Phosphotyrosine-binding domain (PTB)"/>
    <property type="match status" value="1"/>
</dbReference>
<feature type="domain" description="PH" evidence="2">
    <location>
        <begin position="513"/>
        <end position="622"/>
    </location>
</feature>
<evidence type="ECO:0000313" key="4">
    <source>
        <dbReference type="Proteomes" id="UP000037510"/>
    </source>
</evidence>
<proteinExistence type="predicted"/>
<dbReference type="InterPro" id="IPR001849">
    <property type="entry name" value="PH_domain"/>
</dbReference>
<dbReference type="SMART" id="SM00233">
    <property type="entry name" value="PH"/>
    <property type="match status" value="2"/>
</dbReference>
<keyword evidence="4" id="KW-1185">Reference proteome</keyword>
<dbReference type="STRING" id="104452.A0A0L7K3X9"/>
<gene>
    <name evidence="3" type="ORF">OBRU01_25771</name>
</gene>
<accession>A0A0L7K3X9</accession>
<dbReference type="AlphaFoldDB" id="A0A0L7K3X9"/>
<dbReference type="PANTHER" id="PTHR45899">
    <property type="entry name" value="RHO GTPASE ACTIVATING PROTEIN AT 15B, ISOFORM C"/>
    <property type="match status" value="1"/>
</dbReference>
<dbReference type="Proteomes" id="UP000037510">
    <property type="component" value="Unassembled WGS sequence"/>
</dbReference>
<protein>
    <submittedName>
        <fullName evidence="3">Arf-GAP with Rho-GAP domain, ANK repeat and PH domain-containing protein 1</fullName>
    </submittedName>
</protein>
<dbReference type="InterPro" id="IPR052227">
    <property type="entry name" value="Arf-Rho-GAP_ANK-PH_domain"/>
</dbReference>
<dbReference type="GO" id="GO:0005547">
    <property type="term" value="F:phosphatidylinositol-3,4,5-trisphosphate binding"/>
    <property type="evidence" value="ECO:0007669"/>
    <property type="project" value="TreeGrafter"/>
</dbReference>
<evidence type="ECO:0000259" key="2">
    <source>
        <dbReference type="SMART" id="SM00233"/>
    </source>
</evidence>
<comment type="caution">
    <text evidence="3">The sequence shown here is derived from an EMBL/GenBank/DDBJ whole genome shotgun (WGS) entry which is preliminary data.</text>
</comment>
<sequence length="652" mass="73145">MDTPPVPKPRSVAPTPLPRHLGPANEKVDTAHAADIFSTLGTKSKQFTEGVATKISNSAKGTLEKTKSTSRAVRDSVTKSVIEGTTAGLKLLKPRKIETSSTTTQTQRCASMPDADVNFFENISFISPLQKRYASECKQSGHAEPVCFHLNHTNFDDLSLFSGTSDTYTDSISDSDLSAMMGSGIDQMTYDTPRCSRANSVTSSNSIPEIPERKKKLEINEKKRLNTSYENYQLPTVLSVPGAAPKKVLPEVKPRPSQSTIYEFDPLNTSTSSPKYKGISNELLLLESFLIGDTYGTVVAVDNDEDILEYVENDYFNPPSPPERFDSLAELDRQGTAAAVVNESHSNWYVTEGNTHMTTEVPVKRSDSMIQKFSRRLKLDNVLHKPVKLNEPEVLIVERPPINHLPASYFSGNIMRTVAPGLVEELFKTSQSRYCVLSDQKLVCYSDPTNAIVKEIHLLNSIYCVQLHIASGPRMPPRKHVFSCSSVSERRNWVQKISEHLAAGFPPKYNAEYNRMGWKRVLDWSLLHRVWGTLESEGVTGEWRGAWLMLVRRVLLYYTAGREQALVTIDLRKTKCVALIHVTIQCKHFAEARNETKMCAMECNCTKRDNWRYMIKLAAQTNGAYIHHQQLTKDDVPAIVEKCISFVYAYGM</sequence>
<dbReference type="InterPro" id="IPR011993">
    <property type="entry name" value="PH-like_dom_sf"/>
</dbReference>
<feature type="region of interest" description="Disordered" evidence="1">
    <location>
        <begin position="1"/>
        <end position="27"/>
    </location>
</feature>
<evidence type="ECO:0000256" key="1">
    <source>
        <dbReference type="SAM" id="MobiDB-lite"/>
    </source>
</evidence>
<dbReference type="SUPFAM" id="SSF50729">
    <property type="entry name" value="PH domain-like"/>
    <property type="match status" value="1"/>
</dbReference>